<dbReference type="EMBL" id="JACCQK010000059">
    <property type="protein sequence ID" value="MBG0778595.1"/>
    <property type="molecule type" value="Genomic_DNA"/>
</dbReference>
<organism evidence="2 3">
    <name type="scientific">Desulfotignum balticum</name>
    <dbReference type="NCBI Taxonomy" id="115781"/>
    <lineage>
        <taxon>Bacteria</taxon>
        <taxon>Pseudomonadati</taxon>
        <taxon>Thermodesulfobacteriota</taxon>
        <taxon>Desulfobacteria</taxon>
        <taxon>Desulfobacterales</taxon>
        <taxon>Desulfobacteraceae</taxon>
        <taxon>Desulfotignum</taxon>
    </lineage>
</organism>
<feature type="domain" description="GIY-YIG" evidence="1">
    <location>
        <begin position="9"/>
        <end position="147"/>
    </location>
</feature>
<accession>A0A931CT59</accession>
<evidence type="ECO:0000313" key="2">
    <source>
        <dbReference type="EMBL" id="MBG0778595.1"/>
    </source>
</evidence>
<dbReference type="Pfam" id="PF26468">
    <property type="entry name" value="GIY_YIG_3"/>
    <property type="match status" value="1"/>
</dbReference>
<dbReference type="AlphaFoldDB" id="A0A931CT59"/>
<dbReference type="Proteomes" id="UP000706172">
    <property type="component" value="Unassembled WGS sequence"/>
</dbReference>
<gene>
    <name evidence="2" type="ORF">H0S81_01515</name>
</gene>
<protein>
    <recommendedName>
        <fullName evidence="1">GIY-YIG domain-containing protein</fullName>
    </recommendedName>
</protein>
<feature type="non-terminal residue" evidence="2">
    <location>
        <position position="1"/>
    </location>
</feature>
<evidence type="ECO:0000259" key="1">
    <source>
        <dbReference type="Pfam" id="PF26468"/>
    </source>
</evidence>
<dbReference type="InterPro" id="IPR058782">
    <property type="entry name" value="GIY_YIG_3"/>
</dbReference>
<sequence>LRQHFFNENKDRSIFRKNIGRALLNQNNDPFIETWEINLTTRKSKNKYSSFIDFGYQKSIEAQVSRYIQNNFSFSVFEVTEKEERLQIESKMISTVSRCECCKASKEWLGNSSPKHKIVKSGLWLVNELYKTPFDASGIDHLSKVIRG</sequence>
<proteinExistence type="predicted"/>
<comment type="caution">
    <text evidence="2">The sequence shown here is derived from an EMBL/GenBank/DDBJ whole genome shotgun (WGS) entry which is preliminary data.</text>
</comment>
<name>A0A931CT59_9BACT</name>
<reference evidence="2" key="1">
    <citation type="submission" date="2020-07" db="EMBL/GenBank/DDBJ databases">
        <title>Severe corrosion of carbon steel in oil field produced water can be linked to methanogenic archaea containing a special type of NiFe hydrogenase.</title>
        <authorList>
            <person name="Lahme S."/>
            <person name="Mand J."/>
            <person name="Longwell J."/>
            <person name="Smith R."/>
            <person name="Enning D."/>
        </authorList>
    </citation>
    <scope>NUCLEOTIDE SEQUENCE</scope>
    <source>
        <strain evidence="2">MIC098Bin6</strain>
    </source>
</reference>
<evidence type="ECO:0000313" key="3">
    <source>
        <dbReference type="Proteomes" id="UP000706172"/>
    </source>
</evidence>